<evidence type="ECO:0000313" key="2">
    <source>
        <dbReference type="EMBL" id="SPW33990.1"/>
    </source>
</evidence>
<name>A0A6H9XEB4_9CORY</name>
<keyword evidence="1" id="KW-0812">Transmembrane</keyword>
<evidence type="ECO:0000256" key="1">
    <source>
        <dbReference type="SAM" id="Phobius"/>
    </source>
</evidence>
<feature type="transmembrane region" description="Helical" evidence="1">
    <location>
        <begin position="134"/>
        <end position="154"/>
    </location>
</feature>
<evidence type="ECO:0000313" key="3">
    <source>
        <dbReference type="Proteomes" id="UP000249886"/>
    </source>
</evidence>
<feature type="transmembrane region" description="Helical" evidence="1">
    <location>
        <begin position="97"/>
        <end position="122"/>
    </location>
</feature>
<feature type="transmembrane region" description="Helical" evidence="1">
    <location>
        <begin position="20"/>
        <end position="42"/>
    </location>
</feature>
<dbReference type="GeneID" id="84574506"/>
<dbReference type="RefSeq" id="WP_005525604.1">
    <property type="nucleotide sequence ID" value="NZ_CAUOYC010000016.1"/>
</dbReference>
<feature type="transmembrane region" description="Helical" evidence="1">
    <location>
        <begin position="54"/>
        <end position="76"/>
    </location>
</feature>
<gene>
    <name evidence="2" type="ORF">NCTC10254_02531</name>
</gene>
<dbReference type="EMBL" id="UARK01000035">
    <property type="protein sequence ID" value="SPW33990.1"/>
    <property type="molecule type" value="Genomic_DNA"/>
</dbReference>
<proteinExistence type="predicted"/>
<comment type="caution">
    <text evidence="2">The sequence shown here is derived from an EMBL/GenBank/DDBJ whole genome shotgun (WGS) entry which is preliminary data.</text>
</comment>
<reference evidence="2 3" key="1">
    <citation type="submission" date="2018-06" db="EMBL/GenBank/DDBJ databases">
        <authorList>
            <consortium name="Pathogen Informatics"/>
            <person name="Doyle S."/>
        </authorList>
    </citation>
    <scope>NUCLEOTIDE SEQUENCE [LARGE SCALE GENOMIC DNA]</scope>
    <source>
        <strain evidence="2 3">NCTC10254</strain>
    </source>
</reference>
<feature type="transmembrane region" description="Helical" evidence="1">
    <location>
        <begin position="209"/>
        <end position="227"/>
    </location>
</feature>
<protein>
    <submittedName>
        <fullName evidence="2">Antibiotic transport system permease</fullName>
    </submittedName>
</protein>
<dbReference type="Proteomes" id="UP000249886">
    <property type="component" value="Unassembled WGS sequence"/>
</dbReference>
<feature type="transmembrane region" description="Helical" evidence="1">
    <location>
        <begin position="166"/>
        <end position="189"/>
    </location>
</feature>
<sequence>MISVMRMVWFHLRQFARVGYFVGLLVSSTTSMFLLQLLAMRAATRPILSPDPQLWARAALVGMWSVCTVSAGMIGFQRMQGTLVHVLFSPRSPIVTLGPIVAAGSCFGILSFPLAAGLAVVFHQPVGAINGFGLPLYWLACLSVSVVVATTFVFTRNAIAYEPLLLVPMIVLSGMFGSPLPQLAAVGWVIPTSHAITVLTTPNIDPGRIVATLAVSAAWLASGGWLARIALRRATVAGTLEVA</sequence>
<accession>A0A6H9XEB4</accession>
<dbReference type="AlphaFoldDB" id="A0A6H9XEB4"/>
<keyword evidence="1" id="KW-0472">Membrane</keyword>
<organism evidence="2 3">
    <name type="scientific">Corynebacterium matruchotii</name>
    <dbReference type="NCBI Taxonomy" id="43768"/>
    <lineage>
        <taxon>Bacteria</taxon>
        <taxon>Bacillati</taxon>
        <taxon>Actinomycetota</taxon>
        <taxon>Actinomycetes</taxon>
        <taxon>Mycobacteriales</taxon>
        <taxon>Corynebacteriaceae</taxon>
        <taxon>Corynebacterium</taxon>
    </lineage>
</organism>
<keyword evidence="1" id="KW-1133">Transmembrane helix</keyword>